<keyword evidence="1 2" id="KW-0732">Signal</keyword>
<dbReference type="EMBL" id="CP029042">
    <property type="protein sequence ID" value="AZS69656.1"/>
    <property type="molecule type" value="Genomic_DNA"/>
</dbReference>
<dbReference type="GO" id="GO:0030975">
    <property type="term" value="F:thiamine binding"/>
    <property type="evidence" value="ECO:0007669"/>
    <property type="project" value="TreeGrafter"/>
</dbReference>
<evidence type="ECO:0000256" key="1">
    <source>
        <dbReference type="ARBA" id="ARBA00022729"/>
    </source>
</evidence>
<evidence type="ECO:0000313" key="3">
    <source>
        <dbReference type="EMBL" id="AZS69656.1"/>
    </source>
</evidence>
<name>A0A3S9Y3R4_9ACTN</name>
<dbReference type="Gene3D" id="3.40.190.10">
    <property type="entry name" value="Periplasmic binding protein-like II"/>
    <property type="match status" value="2"/>
</dbReference>
<dbReference type="GO" id="GO:0030976">
    <property type="term" value="F:thiamine pyrophosphate binding"/>
    <property type="evidence" value="ECO:0007669"/>
    <property type="project" value="TreeGrafter"/>
</dbReference>
<evidence type="ECO:0000256" key="2">
    <source>
        <dbReference type="SAM" id="SignalP"/>
    </source>
</evidence>
<proteinExistence type="predicted"/>
<dbReference type="PROSITE" id="PS51257">
    <property type="entry name" value="PROKAR_LIPOPROTEIN"/>
    <property type="match status" value="1"/>
</dbReference>
<dbReference type="GO" id="GO:0015888">
    <property type="term" value="P:thiamine transport"/>
    <property type="evidence" value="ECO:0007669"/>
    <property type="project" value="TreeGrafter"/>
</dbReference>
<accession>A0A3S9Y3R4</accession>
<evidence type="ECO:0000313" key="4">
    <source>
        <dbReference type="Proteomes" id="UP000275579"/>
    </source>
</evidence>
<feature type="chain" id="PRO_5039299108" evidence="2">
    <location>
        <begin position="26"/>
        <end position="381"/>
    </location>
</feature>
<feature type="signal peptide" evidence="2">
    <location>
        <begin position="1"/>
        <end position="25"/>
    </location>
</feature>
<reference evidence="3 4" key="1">
    <citation type="submission" date="2018-04" db="EMBL/GenBank/DDBJ databases">
        <title>Complete genome sequences of Streptomyces lydicus strain WYEC and characterization of antagonistic properties of biological control agents.</title>
        <authorList>
            <person name="Mariita R.M."/>
            <person name="Sello J.K."/>
        </authorList>
    </citation>
    <scope>NUCLEOTIDE SEQUENCE [LARGE SCALE GENOMIC DNA]</scope>
    <source>
        <strain evidence="3 4">WYEC 108</strain>
    </source>
</reference>
<dbReference type="Proteomes" id="UP000275579">
    <property type="component" value="Chromosome"/>
</dbReference>
<dbReference type="GO" id="GO:0030288">
    <property type="term" value="C:outer membrane-bounded periplasmic space"/>
    <property type="evidence" value="ECO:0007669"/>
    <property type="project" value="TreeGrafter"/>
</dbReference>
<gene>
    <name evidence="3" type="ORF">DDE74_00465</name>
</gene>
<dbReference type="RefSeq" id="WP_127148893.1">
    <property type="nucleotide sequence ID" value="NZ_CP029042.1"/>
</dbReference>
<protein>
    <submittedName>
        <fullName evidence="3">ABC transporter substrate-binding protein</fullName>
    </submittedName>
</protein>
<dbReference type="PANTHER" id="PTHR30006:SF2">
    <property type="entry name" value="ABC TRANSPORTER SUBSTRATE-BINDING PROTEIN"/>
    <property type="match status" value="1"/>
</dbReference>
<dbReference type="Pfam" id="PF13343">
    <property type="entry name" value="SBP_bac_6"/>
    <property type="match status" value="1"/>
</dbReference>
<dbReference type="AlphaFoldDB" id="A0A3S9Y3R4"/>
<organism evidence="3 4">
    <name type="scientific">Streptomyces lydicus</name>
    <dbReference type="NCBI Taxonomy" id="47763"/>
    <lineage>
        <taxon>Bacteria</taxon>
        <taxon>Bacillati</taxon>
        <taxon>Actinomycetota</taxon>
        <taxon>Actinomycetes</taxon>
        <taxon>Kitasatosporales</taxon>
        <taxon>Streptomycetaceae</taxon>
        <taxon>Streptomyces</taxon>
    </lineage>
</organism>
<dbReference type="PANTHER" id="PTHR30006">
    <property type="entry name" value="THIAMINE-BINDING PERIPLASMIC PROTEIN-RELATED"/>
    <property type="match status" value="1"/>
</dbReference>
<sequence length="381" mass="41482">MATHHRVRAGALLCCLGLAALGLGACQEERTTRPVAPSRAGSAAEVGGTAALIKAAKKEGRLNTIALPRQWANYGGLIDGFEKKYGLKVVVDHPDIHSRQEIDAVKRYRGQERAPDVLDLGDSFAQSAARQNLLAPYRVTEFDQIPPEQKDAEARWYNNYGGYVSIGCDAARVRTCPSSFADLLRPEYKGLVSMYGEPTIAGSAFAAVYAAALANEGSFDDIQPGIDFFARLDKVGNYNRAEPGPAAIAKGKTPISIEWDYLNLQHIDQLRGTSVKWKVAIPFDGSFSQYYAQAINKDAPHPAAARLWEEYLFSPEGQNLRLVDYARPVLMAAMAKNGTLDTALASRLPTVEGTPQFPTEAQLNKALRTVRENWAKAVGPS</sequence>
<dbReference type="SUPFAM" id="SSF53850">
    <property type="entry name" value="Periplasmic binding protein-like II"/>
    <property type="match status" value="1"/>
</dbReference>